<feature type="domain" description="Malonyl-CoA-[acyl-carrier-protein] transacylase small" evidence="6">
    <location>
        <begin position="172"/>
        <end position="233"/>
    </location>
</feature>
<evidence type="ECO:0000259" key="6">
    <source>
        <dbReference type="Pfam" id="PF21124"/>
    </source>
</evidence>
<dbReference type="Gene3D" id="3.40.366.10">
    <property type="entry name" value="Malonyl-Coenzyme A Acyl Carrier Protein, domain 2"/>
    <property type="match status" value="2"/>
</dbReference>
<dbReference type="Proteomes" id="UP001500282">
    <property type="component" value="Unassembled WGS sequence"/>
</dbReference>
<evidence type="ECO:0000313" key="7">
    <source>
        <dbReference type="EMBL" id="GAA1277441.1"/>
    </source>
</evidence>
<keyword evidence="8" id="KW-1185">Reference proteome</keyword>
<comment type="catalytic activity">
    <reaction evidence="4">
        <text>holo-[ACP] + malonyl-CoA = malonyl-[ACP] + CoA</text>
        <dbReference type="Rhea" id="RHEA:41792"/>
        <dbReference type="Rhea" id="RHEA-COMP:9623"/>
        <dbReference type="Rhea" id="RHEA-COMP:9685"/>
        <dbReference type="ChEBI" id="CHEBI:57287"/>
        <dbReference type="ChEBI" id="CHEBI:57384"/>
        <dbReference type="ChEBI" id="CHEBI:64479"/>
        <dbReference type="ChEBI" id="CHEBI:78449"/>
        <dbReference type="EC" id="2.3.1.39"/>
    </reaction>
</comment>
<evidence type="ECO:0000256" key="4">
    <source>
        <dbReference type="ARBA" id="ARBA00048462"/>
    </source>
</evidence>
<evidence type="ECO:0000256" key="1">
    <source>
        <dbReference type="ARBA" id="ARBA00013258"/>
    </source>
</evidence>
<evidence type="ECO:0000313" key="8">
    <source>
        <dbReference type="Proteomes" id="UP001500282"/>
    </source>
</evidence>
<protein>
    <recommendedName>
        <fullName evidence="1">[acyl-carrier-protein] S-malonyltransferase</fullName>
        <ecNumber evidence="1">2.3.1.39</ecNumber>
    </recommendedName>
</protein>
<dbReference type="InterPro" id="IPR016035">
    <property type="entry name" value="Acyl_Trfase/lysoPLipase"/>
</dbReference>
<organism evidence="7 8">
    <name type="scientific">Streptomyces javensis</name>
    <dbReference type="NCBI Taxonomy" id="114698"/>
    <lineage>
        <taxon>Bacteria</taxon>
        <taxon>Bacillati</taxon>
        <taxon>Actinomycetota</taxon>
        <taxon>Actinomycetes</taxon>
        <taxon>Kitasatosporales</taxon>
        <taxon>Streptomycetaceae</taxon>
        <taxon>Streptomyces</taxon>
        <taxon>Streptomyces violaceusniger group</taxon>
    </lineage>
</organism>
<dbReference type="PANTHER" id="PTHR42681">
    <property type="entry name" value="MALONYL-COA-ACYL CARRIER PROTEIN TRANSACYLASE, MITOCHONDRIAL"/>
    <property type="match status" value="1"/>
</dbReference>
<feature type="compositionally biased region" description="Low complexity" evidence="5">
    <location>
        <begin position="1"/>
        <end position="34"/>
    </location>
</feature>
<dbReference type="InterPro" id="IPR049416">
    <property type="entry name" value="VinK-like_small"/>
</dbReference>
<dbReference type="SUPFAM" id="SSF52151">
    <property type="entry name" value="FabD/lysophospholipase-like"/>
    <property type="match status" value="1"/>
</dbReference>
<name>A0ABP4HRC2_9ACTN</name>
<proteinExistence type="predicted"/>
<gene>
    <name evidence="7" type="primary">fabD_1</name>
    <name evidence="7" type="ORF">GCM10009579_40890</name>
</gene>
<keyword evidence="3" id="KW-0012">Acyltransferase</keyword>
<feature type="region of interest" description="Disordered" evidence="5">
    <location>
        <begin position="1"/>
        <end position="37"/>
    </location>
</feature>
<dbReference type="InterPro" id="IPR001227">
    <property type="entry name" value="Ac_transferase_dom_sf"/>
</dbReference>
<reference evidence="8" key="1">
    <citation type="journal article" date="2019" name="Int. J. Syst. Evol. Microbiol.">
        <title>The Global Catalogue of Microorganisms (GCM) 10K type strain sequencing project: providing services to taxonomists for standard genome sequencing and annotation.</title>
        <authorList>
            <consortium name="The Broad Institute Genomics Platform"/>
            <consortium name="The Broad Institute Genome Sequencing Center for Infectious Disease"/>
            <person name="Wu L."/>
            <person name="Ma J."/>
        </authorList>
    </citation>
    <scope>NUCLEOTIDE SEQUENCE [LARGE SCALE GENOMIC DNA]</scope>
    <source>
        <strain evidence="8">JCM 11448</strain>
    </source>
</reference>
<sequence length="354" mass="39809">MTDPQITETQTTEPGTTEPGTTEPGTTEPGTSDPETSRTAMVFPGMGPFRFTDVGEFLLTNPHARRRLAIADEVVGYSVFDRYRQSDADEEAQYAEHTQIAFLTVCLSLADWAEETLGERPELCAGPSFGQRAAVTYAGALPFEETVRLTAELARCEEEYFRQEHREAVTHCVIHTPEERLQEALAELDAEGEWHDVSGYIDQGFYLVSLREPVLDRFKKRIGELGGYNMYTMWPPVHAPAFGALRRKAEEEVLGGFEVADPKLPVVADQNGELLTDADGVRTMLLDTFNRPIRWPDMVDTMREHGITKVCIAGPDNLFGRVNRTVDNFEVVAIDARKAMRPRVRQRSARRARR</sequence>
<accession>A0ABP4HRC2</accession>
<dbReference type="EMBL" id="BAAAIH010000021">
    <property type="protein sequence ID" value="GAA1277441.1"/>
    <property type="molecule type" value="Genomic_DNA"/>
</dbReference>
<dbReference type="PANTHER" id="PTHR42681:SF1">
    <property type="entry name" value="MALONYL-COA-ACYL CARRIER PROTEIN TRANSACYLASE, MITOCHONDRIAL"/>
    <property type="match status" value="1"/>
</dbReference>
<keyword evidence="2" id="KW-0808">Transferase</keyword>
<dbReference type="EC" id="2.3.1.39" evidence="1"/>
<evidence type="ECO:0000256" key="5">
    <source>
        <dbReference type="SAM" id="MobiDB-lite"/>
    </source>
</evidence>
<evidence type="ECO:0000256" key="2">
    <source>
        <dbReference type="ARBA" id="ARBA00022679"/>
    </source>
</evidence>
<comment type="caution">
    <text evidence="7">The sequence shown here is derived from an EMBL/GenBank/DDBJ whole genome shotgun (WGS) entry which is preliminary data.</text>
</comment>
<dbReference type="InterPro" id="IPR050858">
    <property type="entry name" value="Mal-CoA-ACP_Trans/PKS_FabD"/>
</dbReference>
<evidence type="ECO:0000256" key="3">
    <source>
        <dbReference type="ARBA" id="ARBA00023315"/>
    </source>
</evidence>
<dbReference type="Pfam" id="PF21124">
    <property type="entry name" value="VinK_C"/>
    <property type="match status" value="1"/>
</dbReference>